<protein>
    <recommendedName>
        <fullName evidence="4">Transmembrane protein</fullName>
    </recommendedName>
</protein>
<sequence length="154" mass="16046">MESNHAEASRTAAEALDSLTMDRERLAGRLRVPWALMAAIGALAAWWVASAATARPGAAYEPPATGWIALLGVLVVAHLVQRETGARLGVMGARAAWATAGILVTCLALFSVSLGLVSLELAWAVALTSAVAFAVTTWLAGVAYRAAVEHVRRA</sequence>
<accession>A0A5M8QIB5</accession>
<gene>
    <name evidence="2" type="ORF">FQ330_04175</name>
</gene>
<keyword evidence="3" id="KW-1185">Reference proteome</keyword>
<dbReference type="EMBL" id="VOIR01000012">
    <property type="protein sequence ID" value="KAA6434968.1"/>
    <property type="molecule type" value="Genomic_DNA"/>
</dbReference>
<keyword evidence="1" id="KW-0812">Transmembrane</keyword>
<feature type="transmembrane region" description="Helical" evidence="1">
    <location>
        <begin position="121"/>
        <end position="144"/>
    </location>
</feature>
<feature type="transmembrane region" description="Helical" evidence="1">
    <location>
        <begin position="32"/>
        <end position="52"/>
    </location>
</feature>
<proteinExistence type="predicted"/>
<keyword evidence="1" id="KW-0472">Membrane</keyword>
<dbReference type="Proteomes" id="UP000323221">
    <property type="component" value="Unassembled WGS sequence"/>
</dbReference>
<evidence type="ECO:0000256" key="1">
    <source>
        <dbReference type="SAM" id="Phobius"/>
    </source>
</evidence>
<keyword evidence="1" id="KW-1133">Transmembrane helix</keyword>
<evidence type="ECO:0008006" key="4">
    <source>
        <dbReference type="Google" id="ProtNLM"/>
    </source>
</evidence>
<organism evidence="2 3">
    <name type="scientific">Agrococcus sediminis</name>
    <dbReference type="NCBI Taxonomy" id="2599924"/>
    <lineage>
        <taxon>Bacteria</taxon>
        <taxon>Bacillati</taxon>
        <taxon>Actinomycetota</taxon>
        <taxon>Actinomycetes</taxon>
        <taxon>Micrococcales</taxon>
        <taxon>Microbacteriaceae</taxon>
        <taxon>Agrococcus</taxon>
    </lineage>
</organism>
<feature type="transmembrane region" description="Helical" evidence="1">
    <location>
        <begin position="64"/>
        <end position="80"/>
    </location>
</feature>
<evidence type="ECO:0000313" key="3">
    <source>
        <dbReference type="Proteomes" id="UP000323221"/>
    </source>
</evidence>
<dbReference type="RefSeq" id="WP_146355527.1">
    <property type="nucleotide sequence ID" value="NZ_VOIR01000012.1"/>
</dbReference>
<dbReference type="OrthoDB" id="5123165at2"/>
<comment type="caution">
    <text evidence="2">The sequence shown here is derived from an EMBL/GenBank/DDBJ whole genome shotgun (WGS) entry which is preliminary data.</text>
</comment>
<feature type="transmembrane region" description="Helical" evidence="1">
    <location>
        <begin position="92"/>
        <end position="115"/>
    </location>
</feature>
<reference evidence="2 3" key="1">
    <citation type="submission" date="2019-08" db="EMBL/GenBank/DDBJ databases">
        <title>Agrococcus lahaulensis sp. nov., isolated from a cold desert of the Indian Himalayas.</title>
        <authorList>
            <person name="Qu J.H."/>
        </authorList>
    </citation>
    <scope>NUCLEOTIDE SEQUENCE [LARGE SCALE GENOMIC DNA]</scope>
    <source>
        <strain evidence="2 3">NS18</strain>
    </source>
</reference>
<name>A0A5M8QIB5_9MICO</name>
<evidence type="ECO:0000313" key="2">
    <source>
        <dbReference type="EMBL" id="KAA6434968.1"/>
    </source>
</evidence>
<dbReference type="AlphaFoldDB" id="A0A5M8QIB5"/>